<dbReference type="Gene3D" id="1.25.10.70">
    <property type="match status" value="1"/>
</dbReference>
<dbReference type="OrthoDB" id="102511at2759"/>
<keyword evidence="3" id="KW-0509">mRNA transport</keyword>
<dbReference type="Proteomes" id="UP000248349">
    <property type="component" value="Unassembled WGS sequence"/>
</dbReference>
<dbReference type="Pfam" id="PF10487">
    <property type="entry name" value="Nup188_N"/>
    <property type="match status" value="1"/>
</dbReference>
<feature type="domain" description="Nuclear pore protein Nup188 C-terminal" evidence="12">
    <location>
        <begin position="1450"/>
        <end position="1819"/>
    </location>
</feature>
<evidence type="ECO:0000313" key="14">
    <source>
        <dbReference type="EMBL" id="PYH48413.1"/>
    </source>
</evidence>
<dbReference type="GO" id="GO:0006606">
    <property type="term" value="P:protein import into nucleus"/>
    <property type="evidence" value="ECO:0007669"/>
    <property type="project" value="TreeGrafter"/>
</dbReference>
<comment type="similarity">
    <text evidence="8">Belongs to the Nup188 family.</text>
</comment>
<evidence type="ECO:0000259" key="12">
    <source>
        <dbReference type="Pfam" id="PF18378"/>
    </source>
</evidence>
<evidence type="ECO:0000256" key="5">
    <source>
        <dbReference type="ARBA" id="ARBA00023010"/>
    </source>
</evidence>
<sequence length="1824" mass="202868">MAPLPEAFFPSLDKCFSGDIQLLSWKKAFLCMCDRTSRGDDADQLHAFLSHPDSVQLLSNCLNGFPSPSAKSKTDFESKTAAIHAETNAQSSYDLKEIKADALWLSEKAGIDEISALRVTILEWQNRPATRLLIRYAGEETTSLQSATGADNLRASLAGPALAEVLNRKNLTNDDPAEFHLEKSRRLRLRSTYLSERSHVIKVARKLLSFFHLSRVEPDATQQLSTHQSALCELGVNIFHHKLKGGNWHDFSENCIDAIRSRLTSLTGDAGWLSATESSQQVEDLWSTTLVEEILHIVQILFYQLQASKEIPSASLVLSWLKLMVDHSFLEPLVIPCQDPLEVLVPLQGLVSLTTVALLKLQSSINSIMNKSFLKGKVPDSSKTQYFLSKDEIGQIHEMFMSEGLECRTANPGAFSWGMILHTMQELAINDKEARELEQFHSAVDSFQSNTPDSNFGQSSEFSLYEDLLERTRGPNYTIEESIAILTSDAMKEVVFDTIVALATKVEPTSAVDDQLMGNWIRAVLLDFLQSALKFLDYSPEILEAVLAILNGPAAEPQWLSDSQAPPLTDPRLMFVQDDGLMDNVFRIAQSRFPYETVPFLKLCRALVSKDLVDEEGFPLIAAELENMVSFTQIVRDGFHGYQTVREDENANLVTLIEPLPMVSASPRRLISSRDVGNALVVTASSQIPSMAVGQVVSESRPAVIRWHHQYSCLSYLGSWLEEWNEQGGFAAGYGEDTVADSIGLLADLIIAAKDAQAQNGGRSGAKRILELASDGLCHQGDIISLIFEIFERNLPLIGSRTGLEAVLESTVVCLRFIHALLEVLPGRVWPFLSRSGLLGTEGKGAVMTTIISAAEVTSGDYPFLLSCVRLFEAAVDDAASRAVLRRTPTNVNGKAVNAADWTAGVPSHMMRGILLNFTRIMVDAYNSNGNWRFNAIEQRFEVNTSLARTFERIIYYAYGTNEDEKPDLKATGVFSSAADYLLEVMRPESTDDLPFNSLLRLILDGLQTPSTLYLRYLALVQKQVLSTLDFSLRLLQAARCLKLPSSLLEEQLFKATPALVKLYALDDVYRFPVVSILEILIKSAASNSAKEPPSLVGHLGPESACLFLDILSQFDQPFNEQRLRLAVWHLLSTIISKRQPWLAVYILTGTSPRQSLKKDDKHKEISMRGAPFLQIALDTLAKIEQTDLQIALSLLEFVSHAQEHWPWATPELKKHPQFLTSIVNYVSKLKISSLAVTDQVFATRIAAVIADLCGVYLHAAKDMQDQGFYKTMIPMVSWFSKDAVDVSAYNASLHANLKKNFEMRYQGCKLADFKRSPLQSRSLGAGYYYDVELGQKLLSYDFAWTGTRNQGFAEEFQRANLNLSLVEAQVNLLYSWKFFAIEHCEDFMADREVQKSMALVVKSCLEANTRGVPQEAIFERIQQTRAEFAQALLQRLVTIGARGAEVFGLLKVVWDALRSRHSSYEEAIINDDTEYYRLLLNVLFLALQFHLDTPSRAAPETLTKKAEVSSDLGVVVEIVKVVVAQGFKSLVTYLHEQPEKCTPKDFALLTAILQSALQVKNVDRLFEHIAYHIADNDTARLATALFSWADQRMVAGDPVYGELSISLLVKLSTIPMLAEHLAVETVLARISTSRISNFMRQSNGFGPFDPVPRIYSIWTGGILPLCLNLLFHVMRTAPEVAAFLNQYEGQLRRSAESFASRAASVSGVASTRQVTLSMVSEAYSLALVSMILTRFREAGASIGVDAQAIQELKWDKARVKEDIEELLERKQSLRARIVATSDKELELARQKPVDAASGAGNRLEEKIMNELKATLACLGGDEA</sequence>
<organism evidence="14 15">
    <name type="scientific">Aspergillus saccharolyticus JOP 1030-1</name>
    <dbReference type="NCBI Taxonomy" id="1450539"/>
    <lineage>
        <taxon>Eukaryota</taxon>
        <taxon>Fungi</taxon>
        <taxon>Dikarya</taxon>
        <taxon>Ascomycota</taxon>
        <taxon>Pezizomycotina</taxon>
        <taxon>Eurotiomycetes</taxon>
        <taxon>Eurotiomycetidae</taxon>
        <taxon>Eurotiales</taxon>
        <taxon>Aspergillaceae</taxon>
        <taxon>Aspergillus</taxon>
        <taxon>Aspergillus subgen. Circumdati</taxon>
    </lineage>
</organism>
<dbReference type="GO" id="GO:0044611">
    <property type="term" value="C:nuclear pore inner ring"/>
    <property type="evidence" value="ECO:0007669"/>
    <property type="project" value="TreeGrafter"/>
</dbReference>
<dbReference type="Pfam" id="PF18378">
    <property type="entry name" value="Nup188_C"/>
    <property type="match status" value="1"/>
</dbReference>
<dbReference type="Pfam" id="PF21093">
    <property type="entry name" value="Nup188_N-subdom_III"/>
    <property type="match status" value="1"/>
</dbReference>
<dbReference type="FunFam" id="1.25.10.70:FF:000002">
    <property type="entry name" value="Nucleoporin (Nup184), putative"/>
    <property type="match status" value="1"/>
</dbReference>
<evidence type="ECO:0000259" key="13">
    <source>
        <dbReference type="Pfam" id="PF21093"/>
    </source>
</evidence>
<evidence type="ECO:0000259" key="11">
    <source>
        <dbReference type="Pfam" id="PF10487"/>
    </source>
</evidence>
<keyword evidence="4" id="KW-0653">Protein transport</keyword>
<keyword evidence="15" id="KW-1185">Reference proteome</keyword>
<feature type="domain" description="Nucleoporin Nup188 N-terminal subdomain III" evidence="13">
    <location>
        <begin position="704"/>
        <end position="1150"/>
    </location>
</feature>
<dbReference type="InterPro" id="IPR041634">
    <property type="entry name" value="Nup188_C"/>
</dbReference>
<gene>
    <name evidence="14" type="ORF">BP01DRAFT_413548</name>
</gene>
<evidence type="ECO:0000256" key="1">
    <source>
        <dbReference type="ARBA" id="ARBA00004567"/>
    </source>
</evidence>
<keyword evidence="10" id="KW-0175">Coiled coil</keyword>
<dbReference type="GO" id="GO:0017056">
    <property type="term" value="F:structural constituent of nuclear pore"/>
    <property type="evidence" value="ECO:0007669"/>
    <property type="project" value="InterPro"/>
</dbReference>
<keyword evidence="5" id="KW-0811">Translocation</keyword>
<dbReference type="GeneID" id="37080234"/>
<dbReference type="InterPro" id="IPR018864">
    <property type="entry name" value="Nucleoporin_Nup188_N"/>
</dbReference>
<evidence type="ECO:0000256" key="10">
    <source>
        <dbReference type="SAM" id="Coils"/>
    </source>
</evidence>
<comment type="subcellular location">
    <subcellularLocation>
        <location evidence="1">Nucleus</location>
        <location evidence="1">Nuclear pore complex</location>
    </subcellularLocation>
</comment>
<evidence type="ECO:0000256" key="8">
    <source>
        <dbReference type="ARBA" id="ARBA00038387"/>
    </source>
</evidence>
<reference evidence="14 15" key="1">
    <citation type="submission" date="2016-12" db="EMBL/GenBank/DDBJ databases">
        <title>The genomes of Aspergillus section Nigri reveals drivers in fungal speciation.</title>
        <authorList>
            <consortium name="DOE Joint Genome Institute"/>
            <person name="Vesth T.C."/>
            <person name="Nybo J."/>
            <person name="Theobald S."/>
            <person name="Brandl J."/>
            <person name="Frisvad J.C."/>
            <person name="Nielsen K.F."/>
            <person name="Lyhne E.K."/>
            <person name="Kogle M.E."/>
            <person name="Kuo A."/>
            <person name="Riley R."/>
            <person name="Clum A."/>
            <person name="Nolan M."/>
            <person name="Lipzen A."/>
            <person name="Salamov A."/>
            <person name="Henrissat B."/>
            <person name="Wiebenga A."/>
            <person name="De Vries R.P."/>
            <person name="Grigoriev I.V."/>
            <person name="Mortensen U.H."/>
            <person name="Andersen M.R."/>
            <person name="Baker S.E."/>
        </authorList>
    </citation>
    <scope>NUCLEOTIDE SEQUENCE [LARGE SCALE GENOMIC DNA]</scope>
    <source>
        <strain evidence="14 15">JOP 1030-1</strain>
    </source>
</reference>
<evidence type="ECO:0000256" key="6">
    <source>
        <dbReference type="ARBA" id="ARBA00023132"/>
    </source>
</evidence>
<proteinExistence type="inferred from homology"/>
<keyword evidence="6" id="KW-0906">Nuclear pore complex</keyword>
<evidence type="ECO:0000256" key="4">
    <source>
        <dbReference type="ARBA" id="ARBA00022927"/>
    </source>
</evidence>
<dbReference type="EMBL" id="KZ821221">
    <property type="protein sequence ID" value="PYH48413.1"/>
    <property type="molecule type" value="Genomic_DNA"/>
</dbReference>
<dbReference type="PANTHER" id="PTHR31431">
    <property type="entry name" value="NUCLEOPORIN NUP188 HOMOLOG"/>
    <property type="match status" value="1"/>
</dbReference>
<feature type="coiled-coil region" evidence="10">
    <location>
        <begin position="1750"/>
        <end position="1784"/>
    </location>
</feature>
<keyword evidence="2" id="KW-0813">Transport</keyword>
<accession>A0A318ZVM9</accession>
<evidence type="ECO:0000256" key="7">
    <source>
        <dbReference type="ARBA" id="ARBA00023242"/>
    </source>
</evidence>
<name>A0A318ZVM9_9EURO</name>
<dbReference type="PANTHER" id="PTHR31431:SF1">
    <property type="entry name" value="NUCLEOPORIN NUP188"/>
    <property type="match status" value="1"/>
</dbReference>
<dbReference type="RefSeq" id="XP_025434395.1">
    <property type="nucleotide sequence ID" value="XM_025579005.1"/>
</dbReference>
<dbReference type="STRING" id="1450539.A0A318ZVM9"/>
<evidence type="ECO:0000256" key="2">
    <source>
        <dbReference type="ARBA" id="ARBA00022448"/>
    </source>
</evidence>
<keyword evidence="7" id="KW-0539">Nucleus</keyword>
<dbReference type="InterPro" id="IPR044840">
    <property type="entry name" value="Nup188"/>
</dbReference>
<protein>
    <recommendedName>
        <fullName evidence="9">Nucleoporin NUP188</fullName>
    </recommendedName>
</protein>
<evidence type="ECO:0000256" key="3">
    <source>
        <dbReference type="ARBA" id="ARBA00022816"/>
    </source>
</evidence>
<dbReference type="InterPro" id="IPR048883">
    <property type="entry name" value="Nup188_N-subdom_III"/>
</dbReference>
<evidence type="ECO:0000313" key="15">
    <source>
        <dbReference type="Proteomes" id="UP000248349"/>
    </source>
</evidence>
<dbReference type="GO" id="GO:0051028">
    <property type="term" value="P:mRNA transport"/>
    <property type="evidence" value="ECO:0007669"/>
    <property type="project" value="UniProtKB-KW"/>
</dbReference>
<feature type="domain" description="Nucleoporin Nup188 N-terminal" evidence="11">
    <location>
        <begin position="169"/>
        <end position="451"/>
    </location>
</feature>
<evidence type="ECO:0000256" key="9">
    <source>
        <dbReference type="ARBA" id="ARBA00040174"/>
    </source>
</evidence>
<dbReference type="GO" id="GO:0006405">
    <property type="term" value="P:RNA export from nucleus"/>
    <property type="evidence" value="ECO:0007669"/>
    <property type="project" value="TreeGrafter"/>
</dbReference>